<keyword evidence="3" id="KW-1185">Reference proteome</keyword>
<sequence>MKIKPFVKTYKAMKTNILFAIALFALSFTSVKAASLEDPKETAKTSYAINVFKGQEGKVNFLLEKVKGKRLAVTLRNAKGEILFTETIAKNATGYARRFDLNSLTDGKYSFEVTDGETTLKKEVDLSTDQPTRMVFVK</sequence>
<name>A0A1G9QIW5_9BACT</name>
<dbReference type="STRING" id="563176.SAMN04488090_2653"/>
<gene>
    <name evidence="2" type="ORF">SAMN04488090_2653</name>
</gene>
<organism evidence="2 3">
    <name type="scientific">Siphonobacter aquaeclarae</name>
    <dbReference type="NCBI Taxonomy" id="563176"/>
    <lineage>
        <taxon>Bacteria</taxon>
        <taxon>Pseudomonadati</taxon>
        <taxon>Bacteroidota</taxon>
        <taxon>Cytophagia</taxon>
        <taxon>Cytophagales</taxon>
        <taxon>Cytophagaceae</taxon>
        <taxon>Siphonobacter</taxon>
    </lineage>
</organism>
<evidence type="ECO:0000256" key="1">
    <source>
        <dbReference type="SAM" id="SignalP"/>
    </source>
</evidence>
<evidence type="ECO:0008006" key="4">
    <source>
        <dbReference type="Google" id="ProtNLM"/>
    </source>
</evidence>
<feature type="chain" id="PRO_5011713133" description="Por secretion system C-terminal sorting domain-containing protein" evidence="1">
    <location>
        <begin position="34"/>
        <end position="138"/>
    </location>
</feature>
<evidence type="ECO:0000313" key="2">
    <source>
        <dbReference type="EMBL" id="SDM10830.1"/>
    </source>
</evidence>
<reference evidence="2 3" key="1">
    <citation type="submission" date="2016-10" db="EMBL/GenBank/DDBJ databases">
        <authorList>
            <person name="de Groot N.N."/>
        </authorList>
    </citation>
    <scope>NUCLEOTIDE SEQUENCE [LARGE SCALE GENOMIC DNA]</scope>
    <source>
        <strain evidence="2 3">DSM 21668</strain>
    </source>
</reference>
<dbReference type="EMBL" id="FNGS01000004">
    <property type="protein sequence ID" value="SDM10830.1"/>
    <property type="molecule type" value="Genomic_DNA"/>
</dbReference>
<protein>
    <recommendedName>
        <fullName evidence="4">Por secretion system C-terminal sorting domain-containing protein</fullName>
    </recommendedName>
</protein>
<accession>A0A1G9QIW5</accession>
<feature type="signal peptide" evidence="1">
    <location>
        <begin position="1"/>
        <end position="33"/>
    </location>
</feature>
<dbReference type="AlphaFoldDB" id="A0A1G9QIW5"/>
<dbReference type="Proteomes" id="UP000198901">
    <property type="component" value="Unassembled WGS sequence"/>
</dbReference>
<proteinExistence type="predicted"/>
<keyword evidence="1" id="KW-0732">Signal</keyword>
<evidence type="ECO:0000313" key="3">
    <source>
        <dbReference type="Proteomes" id="UP000198901"/>
    </source>
</evidence>